<keyword evidence="1" id="KW-0472">Membrane</keyword>
<comment type="caution">
    <text evidence="2">The sequence shown here is derived from an EMBL/GenBank/DDBJ whole genome shotgun (WGS) entry which is preliminary data.</text>
</comment>
<dbReference type="AlphaFoldDB" id="A0A2H0BK29"/>
<feature type="transmembrane region" description="Helical" evidence="1">
    <location>
        <begin position="31"/>
        <end position="52"/>
    </location>
</feature>
<protein>
    <submittedName>
        <fullName evidence="2">Uncharacterized protein</fullName>
    </submittedName>
</protein>
<proteinExistence type="predicted"/>
<evidence type="ECO:0000256" key="1">
    <source>
        <dbReference type="SAM" id="Phobius"/>
    </source>
</evidence>
<evidence type="ECO:0000313" key="3">
    <source>
        <dbReference type="Proteomes" id="UP000229334"/>
    </source>
</evidence>
<accession>A0A2H0BK29</accession>
<gene>
    <name evidence="2" type="ORF">COX02_02500</name>
</gene>
<dbReference type="EMBL" id="PCSX01000037">
    <property type="protein sequence ID" value="PIP58027.1"/>
    <property type="molecule type" value="Genomic_DNA"/>
</dbReference>
<feature type="transmembrane region" description="Helical" evidence="1">
    <location>
        <begin position="5"/>
        <end position="25"/>
    </location>
</feature>
<organism evidence="2 3">
    <name type="scientific">Candidatus Vogelbacteria bacterium CG22_combo_CG10-13_8_21_14_all_37_9</name>
    <dbReference type="NCBI Taxonomy" id="1975046"/>
    <lineage>
        <taxon>Bacteria</taxon>
        <taxon>Candidatus Vogeliibacteriota</taxon>
    </lineage>
</organism>
<keyword evidence="1" id="KW-1133">Transmembrane helix</keyword>
<name>A0A2H0BK29_9BACT</name>
<dbReference type="Proteomes" id="UP000229334">
    <property type="component" value="Unassembled WGS sequence"/>
</dbReference>
<sequence>MSKNLLYLSISAILDWLVVSIIYVNFEINKWTMIIITIISFTLYFLVVKFILDKYFKKYSK</sequence>
<evidence type="ECO:0000313" key="2">
    <source>
        <dbReference type="EMBL" id="PIP58027.1"/>
    </source>
</evidence>
<reference evidence="2 3" key="1">
    <citation type="submission" date="2017-09" db="EMBL/GenBank/DDBJ databases">
        <title>Depth-based differentiation of microbial function through sediment-hosted aquifers and enrichment of novel symbionts in the deep terrestrial subsurface.</title>
        <authorList>
            <person name="Probst A.J."/>
            <person name="Ladd B."/>
            <person name="Jarett J.K."/>
            <person name="Geller-Mcgrath D.E."/>
            <person name="Sieber C.M."/>
            <person name="Emerson J.B."/>
            <person name="Anantharaman K."/>
            <person name="Thomas B.C."/>
            <person name="Malmstrom R."/>
            <person name="Stieglmeier M."/>
            <person name="Klingl A."/>
            <person name="Woyke T."/>
            <person name="Ryan C.M."/>
            <person name="Banfield J.F."/>
        </authorList>
    </citation>
    <scope>NUCLEOTIDE SEQUENCE [LARGE SCALE GENOMIC DNA]</scope>
    <source>
        <strain evidence="2">CG22_combo_CG10-13_8_21_14_all_37_9</strain>
    </source>
</reference>
<keyword evidence="1" id="KW-0812">Transmembrane</keyword>